<keyword evidence="3" id="KW-1185">Reference proteome</keyword>
<dbReference type="AlphaFoldDB" id="A0ABD0WYW2"/>
<feature type="region of interest" description="Disordered" evidence="1">
    <location>
        <begin position="1"/>
        <end position="29"/>
    </location>
</feature>
<dbReference type="EMBL" id="JAGEUA010000004">
    <property type="protein sequence ID" value="KAL0985600.1"/>
    <property type="molecule type" value="Genomic_DNA"/>
</dbReference>
<protein>
    <submittedName>
        <fullName evidence="2">Uncharacterized protein</fullName>
    </submittedName>
</protein>
<accession>A0ABD0WYW2</accession>
<organism evidence="2 3">
    <name type="scientific">Umbra pygmaea</name>
    <name type="common">Eastern mudminnow</name>
    <dbReference type="NCBI Taxonomy" id="75934"/>
    <lineage>
        <taxon>Eukaryota</taxon>
        <taxon>Metazoa</taxon>
        <taxon>Chordata</taxon>
        <taxon>Craniata</taxon>
        <taxon>Vertebrata</taxon>
        <taxon>Euteleostomi</taxon>
        <taxon>Actinopterygii</taxon>
        <taxon>Neopterygii</taxon>
        <taxon>Teleostei</taxon>
        <taxon>Protacanthopterygii</taxon>
        <taxon>Esociformes</taxon>
        <taxon>Umbridae</taxon>
        <taxon>Umbra</taxon>
    </lineage>
</organism>
<evidence type="ECO:0000256" key="1">
    <source>
        <dbReference type="SAM" id="MobiDB-lite"/>
    </source>
</evidence>
<evidence type="ECO:0000313" key="2">
    <source>
        <dbReference type="EMBL" id="KAL0985600.1"/>
    </source>
</evidence>
<proteinExistence type="predicted"/>
<reference evidence="2 3" key="1">
    <citation type="submission" date="2024-06" db="EMBL/GenBank/DDBJ databases">
        <authorList>
            <person name="Pan Q."/>
            <person name="Wen M."/>
            <person name="Jouanno E."/>
            <person name="Zahm M."/>
            <person name="Klopp C."/>
            <person name="Cabau C."/>
            <person name="Louis A."/>
            <person name="Berthelot C."/>
            <person name="Parey E."/>
            <person name="Roest Crollius H."/>
            <person name="Montfort J."/>
            <person name="Robinson-Rechavi M."/>
            <person name="Bouchez O."/>
            <person name="Lampietro C."/>
            <person name="Lopez Roques C."/>
            <person name="Donnadieu C."/>
            <person name="Postlethwait J."/>
            <person name="Bobe J."/>
            <person name="Verreycken H."/>
            <person name="Guiguen Y."/>
        </authorList>
    </citation>
    <scope>NUCLEOTIDE SEQUENCE [LARGE SCALE GENOMIC DNA]</scope>
    <source>
        <strain evidence="2">Up_M1</strain>
        <tissue evidence="2">Testis</tissue>
    </source>
</reference>
<name>A0ABD0WYW2_UMBPY</name>
<comment type="caution">
    <text evidence="2">The sequence shown here is derived from an EMBL/GenBank/DDBJ whole genome shotgun (WGS) entry which is preliminary data.</text>
</comment>
<evidence type="ECO:0000313" key="3">
    <source>
        <dbReference type="Proteomes" id="UP001557470"/>
    </source>
</evidence>
<sequence>MASQTNERVGGSYGSFGKTNKKEKNKRTCSSQPFIKPAMSFYKKTECLMGKVLKFLIRNISLLTKVDDDSSCQEERQDFIIQCPEELNQSTQTEQDSVSPGDEVCSVIQDLESQWKRGKLPNMLPVMDFIIWTVLQEKTQEGSIAKQCLRKIKRCRSKVHFVSFNILPDSV</sequence>
<dbReference type="Proteomes" id="UP001557470">
    <property type="component" value="Unassembled WGS sequence"/>
</dbReference>
<gene>
    <name evidence="2" type="ORF">UPYG_G00159290</name>
</gene>